<name>A0A382ZXK7_9ZZZZ</name>
<gene>
    <name evidence="1" type="ORF">METZ01_LOCUS453088</name>
</gene>
<accession>A0A382ZXK7</accession>
<feature type="non-terminal residue" evidence="1">
    <location>
        <position position="40"/>
    </location>
</feature>
<proteinExistence type="predicted"/>
<evidence type="ECO:0000313" key="1">
    <source>
        <dbReference type="EMBL" id="SVE00234.1"/>
    </source>
</evidence>
<sequence>VGLVARVLEKAGFSTICLTAARSITESVNPPRAAFVDMPL</sequence>
<organism evidence="1">
    <name type="scientific">marine metagenome</name>
    <dbReference type="NCBI Taxonomy" id="408172"/>
    <lineage>
        <taxon>unclassified sequences</taxon>
        <taxon>metagenomes</taxon>
        <taxon>ecological metagenomes</taxon>
    </lineage>
</organism>
<dbReference type="AlphaFoldDB" id="A0A382ZXK7"/>
<protein>
    <recommendedName>
        <fullName evidence="2">Response regulatory domain-containing protein</fullName>
    </recommendedName>
</protein>
<reference evidence="1" key="1">
    <citation type="submission" date="2018-05" db="EMBL/GenBank/DDBJ databases">
        <authorList>
            <person name="Lanie J.A."/>
            <person name="Ng W.-L."/>
            <person name="Kazmierczak K.M."/>
            <person name="Andrzejewski T.M."/>
            <person name="Davidsen T.M."/>
            <person name="Wayne K.J."/>
            <person name="Tettelin H."/>
            <person name="Glass J.I."/>
            <person name="Rusch D."/>
            <person name="Podicherti R."/>
            <person name="Tsui H.-C.T."/>
            <person name="Winkler M.E."/>
        </authorList>
    </citation>
    <scope>NUCLEOTIDE SEQUENCE</scope>
</reference>
<dbReference type="EMBL" id="UINC01187486">
    <property type="protein sequence ID" value="SVE00234.1"/>
    <property type="molecule type" value="Genomic_DNA"/>
</dbReference>
<evidence type="ECO:0008006" key="2">
    <source>
        <dbReference type="Google" id="ProtNLM"/>
    </source>
</evidence>
<feature type="non-terminal residue" evidence="1">
    <location>
        <position position="1"/>
    </location>
</feature>